<name>A0A174N0E8_9FIRM</name>
<dbReference type="GO" id="GO:0006310">
    <property type="term" value="P:DNA recombination"/>
    <property type="evidence" value="ECO:0007669"/>
    <property type="project" value="UniProtKB-KW"/>
</dbReference>
<accession>A0A174N0E8</accession>
<reference evidence="9 10" key="1">
    <citation type="submission" date="2015-09" db="EMBL/GenBank/DDBJ databases">
        <authorList>
            <consortium name="Pathogen Informatics"/>
        </authorList>
    </citation>
    <scope>NUCLEOTIDE SEQUENCE [LARGE SCALE GENOMIC DNA]</scope>
    <source>
        <strain evidence="9 10">2789STDY5834865</strain>
    </source>
</reference>
<gene>
    <name evidence="9" type="primary">xerC_4</name>
    <name evidence="9" type="ORF">ERS852480_03245</name>
</gene>
<dbReference type="EMBL" id="CZAB01000032">
    <property type="protein sequence ID" value="CUP39900.1"/>
    <property type="molecule type" value="Genomic_DNA"/>
</dbReference>
<evidence type="ECO:0000256" key="2">
    <source>
        <dbReference type="ARBA" id="ARBA00008857"/>
    </source>
</evidence>
<evidence type="ECO:0000256" key="4">
    <source>
        <dbReference type="ARBA" id="ARBA00023125"/>
    </source>
</evidence>
<dbReference type="InterPro" id="IPR013762">
    <property type="entry name" value="Integrase-like_cat_sf"/>
</dbReference>
<evidence type="ECO:0000259" key="7">
    <source>
        <dbReference type="PROSITE" id="PS51898"/>
    </source>
</evidence>
<dbReference type="PANTHER" id="PTHR30349:SF89">
    <property type="entry name" value="INTEGRASE_RECOMBINASE"/>
    <property type="match status" value="1"/>
</dbReference>
<evidence type="ECO:0000313" key="9">
    <source>
        <dbReference type="EMBL" id="CUP39900.1"/>
    </source>
</evidence>
<dbReference type="InterPro" id="IPR010998">
    <property type="entry name" value="Integrase_recombinase_N"/>
</dbReference>
<evidence type="ECO:0000256" key="5">
    <source>
        <dbReference type="ARBA" id="ARBA00023172"/>
    </source>
</evidence>
<dbReference type="InterPro" id="IPR044068">
    <property type="entry name" value="CB"/>
</dbReference>
<dbReference type="Pfam" id="PF00589">
    <property type="entry name" value="Phage_integrase"/>
    <property type="match status" value="1"/>
</dbReference>
<comment type="function">
    <text evidence="1">Site-specific tyrosine recombinase, which acts by catalyzing the cutting and rejoining of the recombining DNA molecules.</text>
</comment>
<dbReference type="Gene3D" id="1.10.150.130">
    <property type="match status" value="1"/>
</dbReference>
<sequence length="308" mass="36245">MTEEYINQFQSYLRNEEKAEATISKYLHDVKEMLVFIENMDLNKESLIEYRKHLSRQYKPQTVNGKLSAINAFLKFRDLLEFKVKFLKVQKQVYVDEKRELTEQDFKRLLETADRNGNKQLYYLMMVLYGTGIRISELPFVTVEAICSGKAEISMKGKYRVIIFPKNLVRSLKEYINMSNIKHGCIFRTKSGRNLDRSNIYHSMKKLCGDAQVEPSKVFPHNFRHLFAKCFYSIEKNLSHLADILGHSSIETTRIYVAASIKQYEKIMNKMKIEIDKQKPQNNYSVVPLQSKERPQNNYSVVLSRYTV</sequence>
<keyword evidence="4 6" id="KW-0238">DNA-binding</keyword>
<dbReference type="RefSeq" id="WP_002588776.1">
    <property type="nucleotide sequence ID" value="NZ_CABKQO010000001.1"/>
</dbReference>
<dbReference type="GO" id="GO:0003677">
    <property type="term" value="F:DNA binding"/>
    <property type="evidence" value="ECO:0007669"/>
    <property type="project" value="UniProtKB-UniRule"/>
</dbReference>
<comment type="similarity">
    <text evidence="2">Belongs to the 'phage' integrase family.</text>
</comment>
<dbReference type="InterPro" id="IPR002104">
    <property type="entry name" value="Integrase_catalytic"/>
</dbReference>
<dbReference type="SUPFAM" id="SSF56349">
    <property type="entry name" value="DNA breaking-rejoining enzymes"/>
    <property type="match status" value="1"/>
</dbReference>
<dbReference type="Proteomes" id="UP000095512">
    <property type="component" value="Unassembled WGS sequence"/>
</dbReference>
<evidence type="ECO:0000259" key="8">
    <source>
        <dbReference type="PROSITE" id="PS51900"/>
    </source>
</evidence>
<evidence type="ECO:0000256" key="3">
    <source>
        <dbReference type="ARBA" id="ARBA00022908"/>
    </source>
</evidence>
<evidence type="ECO:0000313" key="10">
    <source>
        <dbReference type="Proteomes" id="UP000095512"/>
    </source>
</evidence>
<dbReference type="InterPro" id="IPR004107">
    <property type="entry name" value="Integrase_SAM-like_N"/>
</dbReference>
<organism evidence="9 10">
    <name type="scientific">Enterocloster clostridioformis</name>
    <dbReference type="NCBI Taxonomy" id="1531"/>
    <lineage>
        <taxon>Bacteria</taxon>
        <taxon>Bacillati</taxon>
        <taxon>Bacillota</taxon>
        <taxon>Clostridia</taxon>
        <taxon>Lachnospirales</taxon>
        <taxon>Lachnospiraceae</taxon>
        <taxon>Enterocloster</taxon>
    </lineage>
</organism>
<dbReference type="Pfam" id="PF13495">
    <property type="entry name" value="Phage_int_SAM_4"/>
    <property type="match status" value="1"/>
</dbReference>
<dbReference type="InterPro" id="IPR011010">
    <property type="entry name" value="DNA_brk_join_enz"/>
</dbReference>
<dbReference type="PROSITE" id="PS51898">
    <property type="entry name" value="TYR_RECOMBINASE"/>
    <property type="match status" value="1"/>
</dbReference>
<dbReference type="AlphaFoldDB" id="A0A174N0E8"/>
<proteinExistence type="inferred from homology"/>
<dbReference type="PROSITE" id="PS51900">
    <property type="entry name" value="CB"/>
    <property type="match status" value="1"/>
</dbReference>
<dbReference type="GO" id="GO:0015074">
    <property type="term" value="P:DNA integration"/>
    <property type="evidence" value="ECO:0007669"/>
    <property type="project" value="UniProtKB-KW"/>
</dbReference>
<feature type="domain" description="Core-binding (CB)" evidence="8">
    <location>
        <begin position="1"/>
        <end position="78"/>
    </location>
</feature>
<protein>
    <submittedName>
        <fullName evidence="9">Integrase family protein</fullName>
    </submittedName>
</protein>
<keyword evidence="3" id="KW-0229">DNA integration</keyword>
<dbReference type="Gene3D" id="1.10.443.10">
    <property type="entry name" value="Intergrase catalytic core"/>
    <property type="match status" value="1"/>
</dbReference>
<dbReference type="PANTHER" id="PTHR30349">
    <property type="entry name" value="PHAGE INTEGRASE-RELATED"/>
    <property type="match status" value="1"/>
</dbReference>
<evidence type="ECO:0000256" key="6">
    <source>
        <dbReference type="PROSITE-ProRule" id="PRU01248"/>
    </source>
</evidence>
<dbReference type="InterPro" id="IPR050090">
    <property type="entry name" value="Tyrosine_recombinase_XerCD"/>
</dbReference>
<feature type="domain" description="Tyr recombinase" evidence="7">
    <location>
        <begin position="96"/>
        <end position="269"/>
    </location>
</feature>
<evidence type="ECO:0000256" key="1">
    <source>
        <dbReference type="ARBA" id="ARBA00003283"/>
    </source>
</evidence>
<keyword evidence="5" id="KW-0233">DNA recombination</keyword>